<evidence type="ECO:0000313" key="3">
    <source>
        <dbReference type="Proteomes" id="UP000887097"/>
    </source>
</evidence>
<organism evidence="2 3">
    <name type="scientific">Xylanibacter ruminicola</name>
    <name type="common">Prevotella ruminicola</name>
    <dbReference type="NCBI Taxonomy" id="839"/>
    <lineage>
        <taxon>Bacteria</taxon>
        <taxon>Pseudomonadati</taxon>
        <taxon>Bacteroidota</taxon>
        <taxon>Bacteroidia</taxon>
        <taxon>Bacteroidales</taxon>
        <taxon>Prevotellaceae</taxon>
        <taxon>Xylanibacter</taxon>
    </lineage>
</organism>
<dbReference type="PANTHER" id="PTHR45527">
    <property type="entry name" value="NONRIBOSOMAL PEPTIDE SYNTHETASE"/>
    <property type="match status" value="1"/>
</dbReference>
<dbReference type="Pfam" id="PF00668">
    <property type="entry name" value="Condensation"/>
    <property type="match status" value="1"/>
</dbReference>
<dbReference type="Proteomes" id="UP000887097">
    <property type="component" value="Unassembled WGS sequence"/>
</dbReference>
<dbReference type="Gene3D" id="3.30.559.30">
    <property type="entry name" value="Nonribosomal peptide synthetase, condensation domain"/>
    <property type="match status" value="1"/>
</dbReference>
<comment type="caution">
    <text evidence="2">The sequence shown here is derived from an EMBL/GenBank/DDBJ whole genome shotgun (WGS) entry which is preliminary data.</text>
</comment>
<dbReference type="GO" id="GO:0043041">
    <property type="term" value="P:amino acid activation for nonribosomal peptide biosynthetic process"/>
    <property type="evidence" value="ECO:0007669"/>
    <property type="project" value="TreeGrafter"/>
</dbReference>
<evidence type="ECO:0000259" key="1">
    <source>
        <dbReference type="Pfam" id="PF00668"/>
    </source>
</evidence>
<dbReference type="InterPro" id="IPR001242">
    <property type="entry name" value="Condensation_dom"/>
</dbReference>
<dbReference type="GO" id="GO:0003824">
    <property type="term" value="F:catalytic activity"/>
    <property type="evidence" value="ECO:0007669"/>
    <property type="project" value="InterPro"/>
</dbReference>
<dbReference type="InterPro" id="IPR023213">
    <property type="entry name" value="CAT-like_dom_sf"/>
</dbReference>
<dbReference type="PANTHER" id="PTHR45527:SF1">
    <property type="entry name" value="FATTY ACID SYNTHASE"/>
    <property type="match status" value="1"/>
</dbReference>
<dbReference type="GO" id="GO:0005737">
    <property type="term" value="C:cytoplasm"/>
    <property type="evidence" value="ECO:0007669"/>
    <property type="project" value="TreeGrafter"/>
</dbReference>
<gene>
    <name evidence="2" type="ORF">PRMUPPPA20_08280</name>
</gene>
<dbReference type="AlphaFoldDB" id="A0AA37MNQ2"/>
<dbReference type="RefSeq" id="WP_013065045.1">
    <property type="nucleotide sequence ID" value="NZ_BPTT01000001.1"/>
</dbReference>
<accession>A0AA37MNQ2</accession>
<dbReference type="GeneID" id="31499868"/>
<sequence length="415" mass="48299">MKENITYPLNAIQWECYEEFMQAPELTQHNVTLCMPFERSSAQRFQRAMQRMLDEQRYLHIHLVRQGDDIMICEDWQMPNNVHYYRMSDAEWEAAEPTFTKPFDIFNEACVHLSLVETDSKCYVVMENHHLFFDGISQRALWNAFEEALQGKPLYQQGDIAAEITRQEIASYDSDAYRRAREYYLKKFEGLQVTDFCRETDNPLGPAISSHPMVSATIIDEGCQRIGQTPTTVFYAAYALALAYMSGERRVAFYTFNHGRGDRRLTDHVYGHYLTSLPIMIDTDPGQTVTELLSQTRRELFCSMRYRIYPEYHLLREIGLDDGAEMGYNASTISEYINIDGKLWNTYHIDPSLTGEHSSTYVTRRDDLYEVFTDCSSALYTQQQIDTLSEITGQMALRLVGNQEETISNIIFYKK</sequence>
<name>A0AA37MNQ2_XYLRU</name>
<reference evidence="2" key="1">
    <citation type="submission" date="2021-08" db="EMBL/GenBank/DDBJ databases">
        <title>Prevotella lacticifex sp. nov., isolated from rumen of cow.</title>
        <authorList>
            <person name="Shinkai T."/>
            <person name="Ikeyama N."/>
            <person name="Kumagai M."/>
            <person name="Ohmori H."/>
            <person name="Sakamoto M."/>
            <person name="Ohkuma M."/>
            <person name="Mitsumori M."/>
        </authorList>
    </citation>
    <scope>NUCLEOTIDE SEQUENCE</scope>
    <source>
        <strain evidence="2">JCM 8259</strain>
    </source>
</reference>
<evidence type="ECO:0000313" key="2">
    <source>
        <dbReference type="EMBL" id="GJG32719.1"/>
    </source>
</evidence>
<dbReference type="EMBL" id="BPTT01000001">
    <property type="protein sequence ID" value="GJG32719.1"/>
    <property type="molecule type" value="Genomic_DNA"/>
</dbReference>
<proteinExistence type="predicted"/>
<dbReference type="GO" id="GO:0031177">
    <property type="term" value="F:phosphopantetheine binding"/>
    <property type="evidence" value="ECO:0007669"/>
    <property type="project" value="TreeGrafter"/>
</dbReference>
<dbReference type="GO" id="GO:0044550">
    <property type="term" value="P:secondary metabolite biosynthetic process"/>
    <property type="evidence" value="ECO:0007669"/>
    <property type="project" value="TreeGrafter"/>
</dbReference>
<dbReference type="SUPFAM" id="SSF52777">
    <property type="entry name" value="CoA-dependent acyltransferases"/>
    <property type="match status" value="2"/>
</dbReference>
<feature type="domain" description="Condensation" evidence="1">
    <location>
        <begin position="6"/>
        <end position="320"/>
    </location>
</feature>
<dbReference type="Gene3D" id="3.30.559.10">
    <property type="entry name" value="Chloramphenicol acetyltransferase-like domain"/>
    <property type="match status" value="1"/>
</dbReference>
<protein>
    <recommendedName>
        <fullName evidence="1">Condensation domain-containing protein</fullName>
    </recommendedName>
</protein>